<dbReference type="EMBL" id="CAAHCZ010000001">
    <property type="protein sequence ID" value="VGL86078.1"/>
    <property type="molecule type" value="Genomic_DNA"/>
</dbReference>
<name>A0A486D0M6_KLEPN</name>
<organism evidence="1">
    <name type="scientific">Klebsiella pneumoniae</name>
    <dbReference type="NCBI Taxonomy" id="573"/>
    <lineage>
        <taxon>Bacteria</taxon>
        <taxon>Pseudomonadati</taxon>
        <taxon>Pseudomonadota</taxon>
        <taxon>Gammaproteobacteria</taxon>
        <taxon>Enterobacterales</taxon>
        <taxon>Enterobacteriaceae</taxon>
        <taxon>Klebsiella/Raoultella group</taxon>
        <taxon>Klebsiella</taxon>
        <taxon>Klebsiella pneumoniae complex</taxon>
    </lineage>
</organism>
<gene>
    <name evidence="1" type="ORF">SAMEA4873656_00618</name>
</gene>
<dbReference type="AlphaFoldDB" id="A0A486D0M6"/>
<proteinExistence type="predicted"/>
<sequence length="85" mass="9674">MKVQVKVHGSNTDYFFAFIEVSDRKTKGDLVVVRDVIIPIISSAGRLSNYYSQGQVLTLEQKNGDILDVYFIEKDKSNYVFSTHP</sequence>
<protein>
    <submittedName>
        <fullName evidence="1">Uncharacterized protein</fullName>
    </submittedName>
</protein>
<evidence type="ECO:0000313" key="1">
    <source>
        <dbReference type="EMBL" id="VGL86078.1"/>
    </source>
</evidence>
<reference evidence="1" key="1">
    <citation type="submission" date="2019-03" db="EMBL/GenBank/DDBJ databases">
        <authorList>
            <consortium name="Pathogen Informatics"/>
        </authorList>
    </citation>
    <scope>NUCLEOTIDE SEQUENCE</scope>
    <source>
        <strain evidence="1">5012STDY7626466</strain>
    </source>
</reference>
<accession>A0A486D0M6</accession>